<reference evidence="3" key="1">
    <citation type="submission" date="2024-03" db="EMBL/GenBank/DDBJ databases">
        <title>Chitinophaga horti sp. nov., isolated from garden soil.</title>
        <authorList>
            <person name="Lee D.S."/>
            <person name="Han D.M."/>
            <person name="Baek J.H."/>
            <person name="Choi D.G."/>
            <person name="Jeon J.H."/>
            <person name="Jeon C.O."/>
        </authorList>
    </citation>
    <scope>NUCLEOTIDE SEQUENCE [LARGE SCALE GENOMIC DNA]</scope>
    <source>
        <strain evidence="3">GPA1</strain>
    </source>
</reference>
<evidence type="ECO:0000313" key="2">
    <source>
        <dbReference type="EMBL" id="WZN40151.1"/>
    </source>
</evidence>
<organism evidence="2 3">
    <name type="scientific">Chitinophaga pollutisoli</name>
    <dbReference type="NCBI Taxonomy" id="3133966"/>
    <lineage>
        <taxon>Bacteria</taxon>
        <taxon>Pseudomonadati</taxon>
        <taxon>Bacteroidota</taxon>
        <taxon>Chitinophagia</taxon>
        <taxon>Chitinophagales</taxon>
        <taxon>Chitinophagaceae</taxon>
        <taxon>Chitinophaga</taxon>
    </lineage>
</organism>
<dbReference type="EMBL" id="CP149822">
    <property type="protein sequence ID" value="WZN40151.1"/>
    <property type="molecule type" value="Genomic_DNA"/>
</dbReference>
<name>A0ABZ2YML5_9BACT</name>
<keyword evidence="1" id="KW-0732">Signal</keyword>
<proteinExistence type="predicted"/>
<evidence type="ECO:0000256" key="1">
    <source>
        <dbReference type="SAM" id="SignalP"/>
    </source>
</evidence>
<dbReference type="PROSITE" id="PS51257">
    <property type="entry name" value="PROKAR_LIPOPROTEIN"/>
    <property type="match status" value="1"/>
</dbReference>
<feature type="signal peptide" evidence="1">
    <location>
        <begin position="1"/>
        <end position="22"/>
    </location>
</feature>
<dbReference type="RefSeq" id="WP_341835082.1">
    <property type="nucleotide sequence ID" value="NZ_CP149822.1"/>
</dbReference>
<dbReference type="Proteomes" id="UP001485459">
    <property type="component" value="Chromosome"/>
</dbReference>
<sequence length="207" mass="23835">MRCLLLNSVLLLLLASCGSAYKGLQRTEYDAAACLQNFRPRIDSPALYSTQVDILQHHLSGLLYFRPMDNGSMRVLFLSEVGMKFFDFEFTKDGDFIKHYMLPKMDRKAVVKTLRKDFDMVLMRRDPSSAETFSMAGLHYISFRLPKGKIYYITDPACTELVRVENGSRRKPVVEATLRAYRNGVPDSIDIRHHAVKFNISLQRVEK</sequence>
<evidence type="ECO:0000313" key="3">
    <source>
        <dbReference type="Proteomes" id="UP001485459"/>
    </source>
</evidence>
<evidence type="ECO:0008006" key="4">
    <source>
        <dbReference type="Google" id="ProtNLM"/>
    </source>
</evidence>
<feature type="chain" id="PRO_5045152750" description="Lipoprotein" evidence="1">
    <location>
        <begin position="23"/>
        <end position="207"/>
    </location>
</feature>
<accession>A0ABZ2YML5</accession>
<protein>
    <recommendedName>
        <fullName evidence="4">Lipoprotein</fullName>
    </recommendedName>
</protein>
<gene>
    <name evidence="2" type="ORF">WJU16_19470</name>
</gene>
<keyword evidence="3" id="KW-1185">Reference proteome</keyword>